<dbReference type="KEGG" id="scj:SCANT_v1c03210"/>
<protein>
    <submittedName>
        <fullName evidence="1">Uncharacterized protein</fullName>
    </submittedName>
</protein>
<dbReference type="AlphaFoldDB" id="A0A0M5KC97"/>
<dbReference type="STRING" id="362837.SCANT_v1c03210"/>
<gene>
    <name evidence="1" type="ORF">SCANT_v1c03210</name>
</gene>
<evidence type="ECO:0000313" key="1">
    <source>
        <dbReference type="EMBL" id="ALD66231.1"/>
    </source>
</evidence>
<dbReference type="EMBL" id="CP012622">
    <property type="protein sequence ID" value="ALD66231.1"/>
    <property type="molecule type" value="Genomic_DNA"/>
</dbReference>
<accession>A0A0M5KC97</accession>
<organism evidence="1 2">
    <name type="scientific">Spiroplasma cantharicola</name>
    <dbReference type="NCBI Taxonomy" id="362837"/>
    <lineage>
        <taxon>Bacteria</taxon>
        <taxon>Bacillati</taxon>
        <taxon>Mycoplasmatota</taxon>
        <taxon>Mollicutes</taxon>
        <taxon>Entomoplasmatales</taxon>
        <taxon>Spiroplasmataceae</taxon>
        <taxon>Spiroplasma</taxon>
    </lineage>
</organism>
<dbReference type="Proteomes" id="UP000063919">
    <property type="component" value="Chromosome"/>
</dbReference>
<reference evidence="1 2" key="1">
    <citation type="journal article" date="2015" name="Genome Announc.">
        <title>Complete Genome Sequence of Spiroplasma cantharicola CC-1T (DSM 21588), a Bacterium Isolated from Soldier Beetle (Cantharis carolinus).</title>
        <authorList>
            <person name="Lo W.S."/>
            <person name="Liu P.Y."/>
            <person name="Kuo C.H."/>
        </authorList>
    </citation>
    <scope>NUCLEOTIDE SEQUENCE [LARGE SCALE GENOMIC DNA]</scope>
    <source>
        <strain evidence="1 2">CC-1</strain>
    </source>
</reference>
<keyword evidence="2" id="KW-1185">Reference proteome</keyword>
<dbReference type="OrthoDB" id="400125at2"/>
<evidence type="ECO:0000313" key="2">
    <source>
        <dbReference type="Proteomes" id="UP000063919"/>
    </source>
</evidence>
<dbReference type="PATRIC" id="fig|362837.3.peg.323"/>
<proteinExistence type="predicted"/>
<name>A0A0M5KC97_9MOLU</name>
<sequence length="96" mass="10835">MYISMERNSRGNLEIDEKILSKIIEFDVVSIAVGYKSISVSVTIHQETDLFILVRVYALGEGKFFMDGVKATSIINDSIFKTLKVKPKNIAFAFIK</sequence>